<feature type="transmembrane region" description="Helical" evidence="1">
    <location>
        <begin position="7"/>
        <end position="27"/>
    </location>
</feature>
<evidence type="ECO:0000313" key="2">
    <source>
        <dbReference type="EMBL" id="QMT16698.1"/>
    </source>
</evidence>
<keyword evidence="1" id="KW-1133">Transmembrane helix</keyword>
<accession>A0A7D7R8T7</accession>
<keyword evidence="3" id="KW-1185">Reference proteome</keyword>
<dbReference type="AlphaFoldDB" id="A0A7D7R8T7"/>
<dbReference type="EMBL" id="CP059540">
    <property type="protein sequence ID" value="QMT16698.1"/>
    <property type="molecule type" value="Genomic_DNA"/>
</dbReference>
<protein>
    <submittedName>
        <fullName evidence="2">Uncharacterized protein</fullName>
    </submittedName>
</protein>
<keyword evidence="1" id="KW-0812">Transmembrane</keyword>
<feature type="transmembrane region" description="Helical" evidence="1">
    <location>
        <begin position="33"/>
        <end position="50"/>
    </location>
</feature>
<gene>
    <name evidence="2" type="ORF">H1Q58_12055</name>
</gene>
<sequence length="64" mass="7516">MIKSRKYRPVIFFVSIFAVLIILNLFQGGPVNWIQNFFIAILVALFYRVSDSFSKNDKEKKRST</sequence>
<name>A0A7D7R8T7_PLAMR</name>
<evidence type="ECO:0000256" key="1">
    <source>
        <dbReference type="SAM" id="Phobius"/>
    </source>
</evidence>
<keyword evidence="1" id="KW-0472">Membrane</keyword>
<reference evidence="2 3" key="1">
    <citation type="submission" date="2020-07" db="EMBL/GenBank/DDBJ databases">
        <title>Screening of a cold-adapted Planococcus bacterium producing protease in traditional shrimp paste and protease identification by genome sequencing.</title>
        <authorList>
            <person name="Gao R."/>
            <person name="Leng W."/>
            <person name="Chu Q."/>
            <person name="Wu X."/>
            <person name="Liu H."/>
            <person name="Li X."/>
        </authorList>
    </citation>
    <scope>NUCLEOTIDE SEQUENCE [LARGE SCALE GENOMIC DNA]</scope>
    <source>
        <strain evidence="2 3">XJ11</strain>
    </source>
</reference>
<dbReference type="RefSeq" id="WP_182091650.1">
    <property type="nucleotide sequence ID" value="NZ_CP059540.1"/>
</dbReference>
<dbReference type="KEGG" id="pdec:H1Q58_12055"/>
<dbReference type="Proteomes" id="UP000514716">
    <property type="component" value="Chromosome"/>
</dbReference>
<proteinExistence type="predicted"/>
<evidence type="ECO:0000313" key="3">
    <source>
        <dbReference type="Proteomes" id="UP000514716"/>
    </source>
</evidence>
<organism evidence="2 3">
    <name type="scientific">Planococcus maritimus</name>
    <dbReference type="NCBI Taxonomy" id="192421"/>
    <lineage>
        <taxon>Bacteria</taxon>
        <taxon>Bacillati</taxon>
        <taxon>Bacillota</taxon>
        <taxon>Bacilli</taxon>
        <taxon>Bacillales</taxon>
        <taxon>Caryophanaceae</taxon>
        <taxon>Planococcus</taxon>
    </lineage>
</organism>